<evidence type="ECO:0000256" key="10">
    <source>
        <dbReference type="ARBA" id="ARBA00022734"/>
    </source>
</evidence>
<keyword evidence="16" id="KW-0675">Receptor</keyword>
<feature type="chain" id="PRO_5035235003" description="non-specific serine/threonine protein kinase" evidence="21">
    <location>
        <begin position="28"/>
        <end position="698"/>
    </location>
</feature>
<evidence type="ECO:0000256" key="14">
    <source>
        <dbReference type="ARBA" id="ARBA00022989"/>
    </source>
</evidence>
<keyword evidence="10" id="KW-0430">Lectin</keyword>
<feature type="binding site" evidence="19">
    <location>
        <position position="392"/>
    </location>
    <ligand>
        <name>ATP</name>
        <dbReference type="ChEBI" id="CHEBI:30616"/>
    </ligand>
</feature>
<dbReference type="InterPro" id="IPR050528">
    <property type="entry name" value="L-type_Lectin-RKs"/>
</dbReference>
<dbReference type="Pfam" id="PF00139">
    <property type="entry name" value="Lectin_legB"/>
    <property type="match status" value="1"/>
</dbReference>
<evidence type="ECO:0000256" key="11">
    <source>
        <dbReference type="ARBA" id="ARBA00022741"/>
    </source>
</evidence>
<comment type="catalytic activity">
    <reaction evidence="18">
        <text>L-seryl-[protein] + ATP = O-phospho-L-seryl-[protein] + ADP + H(+)</text>
        <dbReference type="Rhea" id="RHEA:17989"/>
        <dbReference type="Rhea" id="RHEA-COMP:9863"/>
        <dbReference type="Rhea" id="RHEA-COMP:11604"/>
        <dbReference type="ChEBI" id="CHEBI:15378"/>
        <dbReference type="ChEBI" id="CHEBI:29999"/>
        <dbReference type="ChEBI" id="CHEBI:30616"/>
        <dbReference type="ChEBI" id="CHEBI:83421"/>
        <dbReference type="ChEBI" id="CHEBI:456216"/>
        <dbReference type="EC" id="2.7.11.1"/>
    </reaction>
</comment>
<dbReference type="Gene3D" id="1.10.510.10">
    <property type="entry name" value="Transferase(Phosphotransferase) domain 1"/>
    <property type="match status" value="1"/>
</dbReference>
<dbReference type="SUPFAM" id="SSF56112">
    <property type="entry name" value="Protein kinase-like (PK-like)"/>
    <property type="match status" value="1"/>
</dbReference>
<evidence type="ECO:0000256" key="13">
    <source>
        <dbReference type="ARBA" id="ARBA00022840"/>
    </source>
</evidence>
<dbReference type="FunFam" id="1.10.510.10:FF:000108">
    <property type="entry name" value="L-type lectin-domain containing receptor kinase S.4"/>
    <property type="match status" value="1"/>
</dbReference>
<evidence type="ECO:0000256" key="3">
    <source>
        <dbReference type="ARBA" id="ARBA00008536"/>
    </source>
</evidence>
<comment type="similarity">
    <text evidence="2">Belongs to the leguminous lectin family.</text>
</comment>
<evidence type="ECO:0000256" key="6">
    <source>
        <dbReference type="ARBA" id="ARBA00022527"/>
    </source>
</evidence>
<dbReference type="InterPro" id="IPR008271">
    <property type="entry name" value="Ser/Thr_kinase_AS"/>
</dbReference>
<evidence type="ECO:0000256" key="17">
    <source>
        <dbReference type="ARBA" id="ARBA00047899"/>
    </source>
</evidence>
<sequence length="698" mass="78517">MKKHIHHHQPLQLFLLPTFLFFQSISAVDFVFNGFNSSDMLLYGSATVESRILTLTNETNFMIGRALYPQKIPTKKPNSSYVYPFSTSFIFSMAPYKNTLPGHGMVFIFVPFTGIEGATSSQNLGLLNYTNGNSKSHVFGVEFDVFKNQEFDDISANHVGIDVNSLKSVEAHDAGYWPNSQGSNNTNSGAQDEKSFKELKLNNGENYQVWIDYSDSLINVTMAPVGLARPQRPLLSVPLNLSEVFEDEMYVGFTSSTGQLVQSHKLLAWSFSNSNFSLSEMLITTGLPSFVLPKSSIVRSKGFIAAVTVGGFFGIGLGALLTLFLIKRQRRRAREREEMEEWELEYWPHRITYQEIEAATKGFSEENVIGIGGNGKVYRGVLKGGGAEIAVKCISHENDGMREFLAEISSLGRLKHRSLVGLRGWCKREKGSFMLVYDYMENGSLDKWVFECDESKMLSCEDRIRILKDVASAVLYLHEGWEAKVLHRDIKASNVLLDKDMNGRLGDFGLARMHDHGQVPNTTRVVGTVGYLAPEVIRSGRASAQTDVFGFGVLILEVMCGRRPIEEGKPPLEEWAWQFMVQGQLLNALDERLRARGGFDEEEVEKVLHLGLLCAYPDPSARPSMRQVVKVLEGKIELDESESEDMDIYLLQKMKSRDMWSEFQQNCGSSLHPTFEDIRQTQSSFMSLSWSNTMVEGR</sequence>
<comment type="catalytic activity">
    <reaction evidence="17">
        <text>L-threonyl-[protein] + ATP = O-phospho-L-threonyl-[protein] + ADP + H(+)</text>
        <dbReference type="Rhea" id="RHEA:46608"/>
        <dbReference type="Rhea" id="RHEA-COMP:11060"/>
        <dbReference type="Rhea" id="RHEA-COMP:11605"/>
        <dbReference type="ChEBI" id="CHEBI:15378"/>
        <dbReference type="ChEBI" id="CHEBI:30013"/>
        <dbReference type="ChEBI" id="CHEBI:30616"/>
        <dbReference type="ChEBI" id="CHEBI:61977"/>
        <dbReference type="ChEBI" id="CHEBI:456216"/>
        <dbReference type="EC" id="2.7.11.1"/>
    </reaction>
</comment>
<comment type="similarity">
    <text evidence="3">In the N-terminal section; belongs to the leguminous lectin family.</text>
</comment>
<evidence type="ECO:0000256" key="4">
    <source>
        <dbReference type="ARBA" id="ARBA00010217"/>
    </source>
</evidence>
<keyword evidence="6" id="KW-0723">Serine/threonine-protein kinase</keyword>
<accession>A0A8J4QW74</accession>
<evidence type="ECO:0000256" key="5">
    <source>
        <dbReference type="ARBA" id="ARBA00012513"/>
    </source>
</evidence>
<keyword evidence="13 19" id="KW-0067">ATP-binding</keyword>
<keyword evidence="14 20" id="KW-1133">Transmembrane helix</keyword>
<dbReference type="PANTHER" id="PTHR27007">
    <property type="match status" value="1"/>
</dbReference>
<dbReference type="EC" id="2.7.11.1" evidence="5"/>
<dbReference type="Gene3D" id="3.30.200.20">
    <property type="entry name" value="Phosphorylase Kinase, domain 1"/>
    <property type="match status" value="1"/>
</dbReference>
<name>A0A8J4QW74_9ROSI</name>
<evidence type="ECO:0000256" key="15">
    <source>
        <dbReference type="ARBA" id="ARBA00023136"/>
    </source>
</evidence>
<dbReference type="Pfam" id="PF00069">
    <property type="entry name" value="Pkinase"/>
    <property type="match status" value="1"/>
</dbReference>
<dbReference type="CDD" id="cd06899">
    <property type="entry name" value="lectin_legume_LecRK_Arcelin_ConA"/>
    <property type="match status" value="1"/>
</dbReference>
<evidence type="ECO:0000256" key="12">
    <source>
        <dbReference type="ARBA" id="ARBA00022777"/>
    </source>
</evidence>
<feature type="signal peptide" evidence="21">
    <location>
        <begin position="1"/>
        <end position="27"/>
    </location>
</feature>
<evidence type="ECO:0000256" key="21">
    <source>
        <dbReference type="SAM" id="SignalP"/>
    </source>
</evidence>
<evidence type="ECO:0000256" key="16">
    <source>
        <dbReference type="ARBA" id="ARBA00023170"/>
    </source>
</evidence>
<comment type="caution">
    <text evidence="23">The sequence shown here is derived from an EMBL/GenBank/DDBJ whole genome shotgun (WGS) entry which is preliminary data.</text>
</comment>
<evidence type="ECO:0000259" key="22">
    <source>
        <dbReference type="PROSITE" id="PS50011"/>
    </source>
</evidence>
<dbReference type="Gene3D" id="2.60.120.200">
    <property type="match status" value="1"/>
</dbReference>
<keyword evidence="7" id="KW-0808">Transferase</keyword>
<organism evidence="23 24">
    <name type="scientific">Castanea mollissima</name>
    <name type="common">Chinese chestnut</name>
    <dbReference type="NCBI Taxonomy" id="60419"/>
    <lineage>
        <taxon>Eukaryota</taxon>
        <taxon>Viridiplantae</taxon>
        <taxon>Streptophyta</taxon>
        <taxon>Embryophyta</taxon>
        <taxon>Tracheophyta</taxon>
        <taxon>Spermatophyta</taxon>
        <taxon>Magnoliopsida</taxon>
        <taxon>eudicotyledons</taxon>
        <taxon>Gunneridae</taxon>
        <taxon>Pentapetalae</taxon>
        <taxon>rosids</taxon>
        <taxon>fabids</taxon>
        <taxon>Fagales</taxon>
        <taxon>Fagaceae</taxon>
        <taxon>Castanea</taxon>
    </lineage>
</organism>
<evidence type="ECO:0000256" key="19">
    <source>
        <dbReference type="PROSITE-ProRule" id="PRU10141"/>
    </source>
</evidence>
<evidence type="ECO:0000256" key="18">
    <source>
        <dbReference type="ARBA" id="ARBA00048679"/>
    </source>
</evidence>
<dbReference type="SUPFAM" id="SSF49899">
    <property type="entry name" value="Concanavalin A-like lectins/glucanases"/>
    <property type="match status" value="1"/>
</dbReference>
<dbReference type="InterPro" id="IPR001220">
    <property type="entry name" value="Legume_lectin_dom"/>
</dbReference>
<dbReference type="OrthoDB" id="1906651at2759"/>
<dbReference type="GO" id="GO:0016020">
    <property type="term" value="C:membrane"/>
    <property type="evidence" value="ECO:0007669"/>
    <property type="project" value="UniProtKB-SubCell"/>
</dbReference>
<keyword evidence="15 20" id="KW-0472">Membrane</keyword>
<protein>
    <recommendedName>
        <fullName evidence="5">non-specific serine/threonine protein kinase</fullName>
        <ecNumber evidence="5">2.7.11.1</ecNumber>
    </recommendedName>
</protein>
<dbReference type="GO" id="GO:0030246">
    <property type="term" value="F:carbohydrate binding"/>
    <property type="evidence" value="ECO:0007669"/>
    <property type="project" value="UniProtKB-KW"/>
</dbReference>
<dbReference type="InterPro" id="IPR011009">
    <property type="entry name" value="Kinase-like_dom_sf"/>
</dbReference>
<dbReference type="InterPro" id="IPR013320">
    <property type="entry name" value="ConA-like_dom_sf"/>
</dbReference>
<dbReference type="GO" id="GO:0005524">
    <property type="term" value="F:ATP binding"/>
    <property type="evidence" value="ECO:0007669"/>
    <property type="project" value="UniProtKB-UniRule"/>
</dbReference>
<dbReference type="PROSITE" id="PS00107">
    <property type="entry name" value="PROTEIN_KINASE_ATP"/>
    <property type="match status" value="1"/>
</dbReference>
<keyword evidence="24" id="KW-1185">Reference proteome</keyword>
<evidence type="ECO:0000256" key="7">
    <source>
        <dbReference type="ARBA" id="ARBA00022679"/>
    </source>
</evidence>
<evidence type="ECO:0000256" key="9">
    <source>
        <dbReference type="ARBA" id="ARBA00022729"/>
    </source>
</evidence>
<keyword evidence="9 21" id="KW-0732">Signal</keyword>
<evidence type="ECO:0000313" key="24">
    <source>
        <dbReference type="Proteomes" id="UP000737018"/>
    </source>
</evidence>
<reference evidence="23" key="1">
    <citation type="submission" date="2020-03" db="EMBL/GenBank/DDBJ databases">
        <title>Castanea mollissima Vanexum genome sequencing.</title>
        <authorList>
            <person name="Staton M."/>
        </authorList>
    </citation>
    <scope>NUCLEOTIDE SEQUENCE</scope>
    <source>
        <tissue evidence="23">Leaf</tissue>
    </source>
</reference>
<evidence type="ECO:0000256" key="2">
    <source>
        <dbReference type="ARBA" id="ARBA00007606"/>
    </source>
</evidence>
<gene>
    <name evidence="23" type="ORF">CMV_021428</name>
</gene>
<feature type="domain" description="Protein kinase" evidence="22">
    <location>
        <begin position="363"/>
        <end position="636"/>
    </location>
</feature>
<keyword evidence="11 19" id="KW-0547">Nucleotide-binding</keyword>
<comment type="subcellular location">
    <subcellularLocation>
        <location evidence="1">Membrane</location>
        <topology evidence="1">Single-pass type I membrane protein</topology>
    </subcellularLocation>
</comment>
<evidence type="ECO:0000313" key="23">
    <source>
        <dbReference type="EMBL" id="KAF3953093.1"/>
    </source>
</evidence>
<dbReference type="FunFam" id="3.30.200.20:FF:000621">
    <property type="entry name" value="Putative L-type lectin-domain containing receptor kinase VII.2"/>
    <property type="match status" value="1"/>
</dbReference>
<dbReference type="FunFam" id="2.60.120.200:FF:000246">
    <property type="entry name" value="L-type lectin-domain containing receptor kinase V.9"/>
    <property type="match status" value="1"/>
</dbReference>
<dbReference type="AlphaFoldDB" id="A0A8J4QW74"/>
<feature type="transmembrane region" description="Helical" evidence="20">
    <location>
        <begin position="303"/>
        <end position="326"/>
    </location>
</feature>
<keyword evidence="12" id="KW-0418">Kinase</keyword>
<dbReference type="PROSITE" id="PS50011">
    <property type="entry name" value="PROTEIN_KINASE_DOM"/>
    <property type="match status" value="1"/>
</dbReference>
<dbReference type="InterPro" id="IPR017441">
    <property type="entry name" value="Protein_kinase_ATP_BS"/>
</dbReference>
<dbReference type="Proteomes" id="UP000737018">
    <property type="component" value="Unassembled WGS sequence"/>
</dbReference>
<dbReference type="EMBL" id="JRKL02004227">
    <property type="protein sequence ID" value="KAF3953093.1"/>
    <property type="molecule type" value="Genomic_DNA"/>
</dbReference>
<dbReference type="GO" id="GO:0004674">
    <property type="term" value="F:protein serine/threonine kinase activity"/>
    <property type="evidence" value="ECO:0007669"/>
    <property type="project" value="UniProtKB-KW"/>
</dbReference>
<proteinExistence type="inferred from homology"/>
<dbReference type="SMART" id="SM00220">
    <property type="entry name" value="S_TKc"/>
    <property type="match status" value="1"/>
</dbReference>
<dbReference type="InterPro" id="IPR000719">
    <property type="entry name" value="Prot_kinase_dom"/>
</dbReference>
<evidence type="ECO:0000256" key="1">
    <source>
        <dbReference type="ARBA" id="ARBA00004479"/>
    </source>
</evidence>
<keyword evidence="8 20" id="KW-0812">Transmembrane</keyword>
<evidence type="ECO:0000256" key="20">
    <source>
        <dbReference type="SAM" id="Phobius"/>
    </source>
</evidence>
<dbReference type="PROSITE" id="PS00108">
    <property type="entry name" value="PROTEIN_KINASE_ST"/>
    <property type="match status" value="1"/>
</dbReference>
<comment type="similarity">
    <text evidence="4">In the C-terminal section; belongs to the protein kinase superfamily. Ser/Thr protein kinase family.</text>
</comment>
<evidence type="ECO:0000256" key="8">
    <source>
        <dbReference type="ARBA" id="ARBA00022692"/>
    </source>
</evidence>